<accession>A0A161YEL0</accession>
<organism evidence="1 2">
    <name type="scientific">Pseudoalteromonas luteoviolacea NCIMB 1942</name>
    <dbReference type="NCBI Taxonomy" id="1365253"/>
    <lineage>
        <taxon>Bacteria</taxon>
        <taxon>Pseudomonadati</taxon>
        <taxon>Pseudomonadota</taxon>
        <taxon>Gammaproteobacteria</taxon>
        <taxon>Alteromonadales</taxon>
        <taxon>Pseudoalteromonadaceae</taxon>
        <taxon>Pseudoalteromonas</taxon>
    </lineage>
</organism>
<dbReference type="EMBL" id="AUXT01000005">
    <property type="protein sequence ID" value="KZN58597.1"/>
    <property type="molecule type" value="Genomic_DNA"/>
</dbReference>
<evidence type="ECO:0008006" key="3">
    <source>
        <dbReference type="Google" id="ProtNLM"/>
    </source>
</evidence>
<name>A0A161YEL0_9GAMM</name>
<dbReference type="Gene3D" id="3.40.50.300">
    <property type="entry name" value="P-loop containing nucleotide triphosphate hydrolases"/>
    <property type="match status" value="1"/>
</dbReference>
<sequence length="141" mass="15523">MLHTSTILKASAADLSNQVNFNIVNTYDEATTSLELMKILGFCNSKAGWTLLIAPAQTINKSMLDDFGIDINKLLVLKLKDLINLEHTLDCALHNGNFAAVITWPGILSARQMQQRSLNNSETALFCFKEVCKLPMSGVAH</sequence>
<dbReference type="PATRIC" id="fig|1365253.3.peg.152"/>
<dbReference type="Proteomes" id="UP000076587">
    <property type="component" value="Unassembled WGS sequence"/>
</dbReference>
<dbReference type="RefSeq" id="WP_063375269.1">
    <property type="nucleotide sequence ID" value="NZ_AUXT01000005.1"/>
</dbReference>
<protein>
    <recommendedName>
        <fullName evidence="3">Cell division inhibitor</fullName>
    </recommendedName>
</protein>
<dbReference type="InterPro" id="IPR004596">
    <property type="entry name" value="Cell_div_suppressor_SulA"/>
</dbReference>
<dbReference type="SUPFAM" id="SSF52540">
    <property type="entry name" value="P-loop containing nucleoside triphosphate hydrolases"/>
    <property type="match status" value="1"/>
</dbReference>
<dbReference type="GO" id="GO:0051782">
    <property type="term" value="P:negative regulation of cell division"/>
    <property type="evidence" value="ECO:0007669"/>
    <property type="project" value="InterPro"/>
</dbReference>
<evidence type="ECO:0000313" key="2">
    <source>
        <dbReference type="Proteomes" id="UP000076587"/>
    </source>
</evidence>
<evidence type="ECO:0000313" key="1">
    <source>
        <dbReference type="EMBL" id="KZN58597.1"/>
    </source>
</evidence>
<dbReference type="OrthoDB" id="6310227at2"/>
<gene>
    <name evidence="1" type="ORF">N482_21590</name>
</gene>
<reference evidence="1 2" key="1">
    <citation type="submission" date="2013-07" db="EMBL/GenBank/DDBJ databases">
        <title>Comparative Genomic and Metabolomic Analysis of Twelve Strains of Pseudoalteromonas luteoviolacea.</title>
        <authorList>
            <person name="Vynne N.G."/>
            <person name="Mansson M."/>
            <person name="Gram L."/>
        </authorList>
    </citation>
    <scope>NUCLEOTIDE SEQUENCE [LARGE SCALE GENOMIC DNA]</scope>
    <source>
        <strain evidence="1 2">NCIMB 1942</strain>
    </source>
</reference>
<comment type="caution">
    <text evidence="1">The sequence shown here is derived from an EMBL/GenBank/DDBJ whole genome shotgun (WGS) entry which is preliminary data.</text>
</comment>
<dbReference type="InterPro" id="IPR027417">
    <property type="entry name" value="P-loop_NTPase"/>
</dbReference>
<dbReference type="GO" id="GO:0009432">
    <property type="term" value="P:SOS response"/>
    <property type="evidence" value="ECO:0007669"/>
    <property type="project" value="InterPro"/>
</dbReference>
<proteinExistence type="predicted"/>
<dbReference type="AlphaFoldDB" id="A0A161YEL0"/>
<dbReference type="Pfam" id="PF03846">
    <property type="entry name" value="SulA"/>
    <property type="match status" value="1"/>
</dbReference>